<evidence type="ECO:0000313" key="4">
    <source>
        <dbReference type="Proteomes" id="UP000614424"/>
    </source>
</evidence>
<dbReference type="Pfam" id="PF13181">
    <property type="entry name" value="TPR_8"/>
    <property type="match status" value="1"/>
</dbReference>
<organism evidence="3 4">
    <name type="scientific">Candidatus Desulfobia pelagia</name>
    <dbReference type="NCBI Taxonomy" id="2841692"/>
    <lineage>
        <taxon>Bacteria</taxon>
        <taxon>Pseudomonadati</taxon>
        <taxon>Thermodesulfobacteriota</taxon>
        <taxon>Desulfobulbia</taxon>
        <taxon>Desulfobulbales</taxon>
        <taxon>Desulfobulbaceae</taxon>
        <taxon>Candidatus Desulfobia</taxon>
    </lineage>
</organism>
<feature type="repeat" description="TPR" evidence="1">
    <location>
        <begin position="506"/>
        <end position="539"/>
    </location>
</feature>
<name>A0A8J6TB21_9BACT</name>
<dbReference type="PANTHER" id="PTHR12558:SF13">
    <property type="entry name" value="CELL DIVISION CYCLE PROTEIN 27 HOMOLOG"/>
    <property type="match status" value="1"/>
</dbReference>
<evidence type="ECO:0000256" key="2">
    <source>
        <dbReference type="SAM" id="Phobius"/>
    </source>
</evidence>
<keyword evidence="1" id="KW-0802">TPR repeat</keyword>
<gene>
    <name evidence="3" type="ORF">H8E41_00900</name>
</gene>
<dbReference type="Proteomes" id="UP000614424">
    <property type="component" value="Unassembled WGS sequence"/>
</dbReference>
<dbReference type="InterPro" id="IPR011990">
    <property type="entry name" value="TPR-like_helical_dom_sf"/>
</dbReference>
<protein>
    <submittedName>
        <fullName evidence="3">Tetratricopeptide repeat protein</fullName>
    </submittedName>
</protein>
<reference evidence="3 4" key="1">
    <citation type="submission" date="2020-08" db="EMBL/GenBank/DDBJ databases">
        <title>Bridging the membrane lipid divide: bacteria of the FCB group superphylum have the potential to synthesize archaeal ether lipids.</title>
        <authorList>
            <person name="Villanueva L."/>
            <person name="Von Meijenfeldt F.A.B."/>
            <person name="Westbye A.B."/>
            <person name="Yadav S."/>
            <person name="Hopmans E.C."/>
            <person name="Dutilh B.E."/>
            <person name="Sinninghe Damste J.S."/>
        </authorList>
    </citation>
    <scope>NUCLEOTIDE SEQUENCE [LARGE SCALE GENOMIC DNA]</scope>
    <source>
        <strain evidence="3">NIOZ-UU47</strain>
    </source>
</reference>
<dbReference type="SUPFAM" id="SSF48452">
    <property type="entry name" value="TPR-like"/>
    <property type="match status" value="3"/>
</dbReference>
<feature type="repeat" description="TPR" evidence="1">
    <location>
        <begin position="199"/>
        <end position="232"/>
    </location>
</feature>
<dbReference type="Pfam" id="PF13432">
    <property type="entry name" value="TPR_16"/>
    <property type="match status" value="3"/>
</dbReference>
<comment type="caution">
    <text evidence="3">The sequence shown here is derived from an EMBL/GenBank/DDBJ whole genome shotgun (WGS) entry which is preliminary data.</text>
</comment>
<dbReference type="SMART" id="SM00028">
    <property type="entry name" value="TPR"/>
    <property type="match status" value="13"/>
</dbReference>
<proteinExistence type="predicted"/>
<keyword evidence="2" id="KW-0472">Membrane</keyword>
<feature type="repeat" description="TPR" evidence="1">
    <location>
        <begin position="131"/>
        <end position="164"/>
    </location>
</feature>
<accession>A0A8J6TB21</accession>
<dbReference type="EMBL" id="JACNJZ010000032">
    <property type="protein sequence ID" value="MBC8316431.1"/>
    <property type="molecule type" value="Genomic_DNA"/>
</dbReference>
<dbReference type="PANTHER" id="PTHR12558">
    <property type="entry name" value="CELL DIVISION CYCLE 16,23,27"/>
    <property type="match status" value="1"/>
</dbReference>
<feature type="repeat" description="TPR" evidence="1">
    <location>
        <begin position="540"/>
        <end position="573"/>
    </location>
</feature>
<keyword evidence="2" id="KW-1133">Transmembrane helix</keyword>
<dbReference type="Pfam" id="PF14559">
    <property type="entry name" value="TPR_19"/>
    <property type="match status" value="3"/>
</dbReference>
<keyword evidence="2" id="KW-0812">Transmembrane</keyword>
<feature type="repeat" description="TPR" evidence="1">
    <location>
        <begin position="437"/>
        <end position="470"/>
    </location>
</feature>
<feature type="repeat" description="TPR" evidence="1">
    <location>
        <begin position="403"/>
        <end position="436"/>
    </location>
</feature>
<dbReference type="Pfam" id="PF13176">
    <property type="entry name" value="TPR_7"/>
    <property type="match status" value="1"/>
</dbReference>
<dbReference type="PROSITE" id="PS50005">
    <property type="entry name" value="TPR"/>
    <property type="match status" value="8"/>
</dbReference>
<feature type="transmembrane region" description="Helical" evidence="2">
    <location>
        <begin position="18"/>
        <end position="36"/>
    </location>
</feature>
<dbReference type="AlphaFoldDB" id="A0A8J6TB21"/>
<sequence length="598" mass="68774">MFTVNKIIADKLKIKTKVFLLNLLMTVLCLSFFLTGCIRPDYGGMAMDIELGIYDETVDSGCSYFYFMWGKSAELEEKYDEAREAYEKALVCDPEADYVSRKLAILLVNMRQTEPAVLLLEKMITDDAEDLEVRSLLANLYTNLERYDDAVKVYQDILALKPDDQHTLLLLGSLYARNRDYAHAQEMLEKLVSINQESFMGYSYLAKLYRELHYYDKAFAAYEKALELNWVTILAYEAAELYEYRNKFDEAVEIYLRLLDEDESNVKLRGRLSALYLELGMADESIAQLQELKNYSPDITKIDLTIGRLLMDEKRYAEAIAHFQAMIDESSEHEMVRTFLAMAHLESGDKKTAKKVLLAVSSKADSYEDSILMLAQIYEDEDNYSEAVNILKNVIASEETRRPVFYFYLASLYRKQDKVDVGMSVFDQAVQQFPDDPRVLYEYGLYLEQTGKTDEALEKMEQVLAINADDPYALNYVGYTWADRGVNLDQALVYLKKAVAAKPDDGFIRDSLGWVLYKLGEYQQAVKELNAAVSKQPHDPTINEHLGDAYLKAGDLQNALVFYDKAVKLYKDKVKQEILRLKMKEIEKDNQATDVQSQ</sequence>
<dbReference type="InterPro" id="IPR019734">
    <property type="entry name" value="TPR_rpt"/>
</dbReference>
<evidence type="ECO:0000313" key="3">
    <source>
        <dbReference type="EMBL" id="MBC8316431.1"/>
    </source>
</evidence>
<feature type="repeat" description="TPR" evidence="1">
    <location>
        <begin position="63"/>
        <end position="96"/>
    </location>
</feature>
<dbReference type="Gene3D" id="1.25.40.10">
    <property type="entry name" value="Tetratricopeptide repeat domain"/>
    <property type="match status" value="3"/>
</dbReference>
<evidence type="ECO:0000256" key="1">
    <source>
        <dbReference type="PROSITE-ProRule" id="PRU00339"/>
    </source>
</evidence>
<feature type="repeat" description="TPR" evidence="1">
    <location>
        <begin position="165"/>
        <end position="198"/>
    </location>
</feature>